<evidence type="ECO:0000256" key="1">
    <source>
        <dbReference type="SAM" id="MobiDB-lite"/>
    </source>
</evidence>
<feature type="compositionally biased region" description="Basic and acidic residues" evidence="1">
    <location>
        <begin position="100"/>
        <end position="119"/>
    </location>
</feature>
<dbReference type="AlphaFoldDB" id="A0A368FL44"/>
<protein>
    <submittedName>
        <fullName evidence="2">Uncharacterized protein</fullName>
    </submittedName>
</protein>
<feature type="region of interest" description="Disordered" evidence="1">
    <location>
        <begin position="69"/>
        <end position="134"/>
    </location>
</feature>
<dbReference type="EMBL" id="JOJR01001232">
    <property type="protein sequence ID" value="RCN31729.1"/>
    <property type="molecule type" value="Genomic_DNA"/>
</dbReference>
<gene>
    <name evidence="2" type="ORF">ANCCAN_22485</name>
</gene>
<reference evidence="2 3" key="1">
    <citation type="submission" date="2014-10" db="EMBL/GenBank/DDBJ databases">
        <title>Draft genome of the hookworm Ancylostoma caninum.</title>
        <authorList>
            <person name="Mitreva M."/>
        </authorList>
    </citation>
    <scope>NUCLEOTIDE SEQUENCE [LARGE SCALE GENOMIC DNA]</scope>
    <source>
        <strain evidence="2 3">Baltimore</strain>
    </source>
</reference>
<dbReference type="Proteomes" id="UP000252519">
    <property type="component" value="Unassembled WGS sequence"/>
</dbReference>
<keyword evidence="3" id="KW-1185">Reference proteome</keyword>
<sequence>MRKIVDADSMNWQGRNLDLCSLFTPLKQMSLYSRPPSEMDRKLQCFFLRTNGPNIGESATGAIEIAEDSVVESQPSADEDSVDAGCFEGEEPTEEEGDDSGSREGTNHEQLGENSDKGAETNSEEISPCSACGSTEEPQFVHYKKVQKITGLTGGTFIWRYRCGQKDCAQFFGDFYAYDKISNSFVRVSEGLQIRTY</sequence>
<name>A0A368FL44_ANCCA</name>
<evidence type="ECO:0000313" key="3">
    <source>
        <dbReference type="Proteomes" id="UP000252519"/>
    </source>
</evidence>
<evidence type="ECO:0000313" key="2">
    <source>
        <dbReference type="EMBL" id="RCN31729.1"/>
    </source>
</evidence>
<accession>A0A368FL44</accession>
<comment type="caution">
    <text evidence="2">The sequence shown here is derived from an EMBL/GenBank/DDBJ whole genome shotgun (WGS) entry which is preliminary data.</text>
</comment>
<proteinExistence type="predicted"/>
<feature type="compositionally biased region" description="Acidic residues" evidence="1">
    <location>
        <begin position="77"/>
        <end position="99"/>
    </location>
</feature>
<organism evidence="2 3">
    <name type="scientific">Ancylostoma caninum</name>
    <name type="common">Dog hookworm</name>
    <dbReference type="NCBI Taxonomy" id="29170"/>
    <lineage>
        <taxon>Eukaryota</taxon>
        <taxon>Metazoa</taxon>
        <taxon>Ecdysozoa</taxon>
        <taxon>Nematoda</taxon>
        <taxon>Chromadorea</taxon>
        <taxon>Rhabditida</taxon>
        <taxon>Rhabditina</taxon>
        <taxon>Rhabditomorpha</taxon>
        <taxon>Strongyloidea</taxon>
        <taxon>Ancylostomatidae</taxon>
        <taxon>Ancylostomatinae</taxon>
        <taxon>Ancylostoma</taxon>
    </lineage>
</organism>